<dbReference type="Pfam" id="PF00397">
    <property type="entry name" value="WW"/>
    <property type="match status" value="3"/>
</dbReference>
<name>A0A8T1WAI1_9STRA</name>
<dbReference type="CDD" id="cd00201">
    <property type="entry name" value="WW"/>
    <property type="match status" value="4"/>
</dbReference>
<dbReference type="Pfam" id="PF00612">
    <property type="entry name" value="IQ"/>
    <property type="match status" value="1"/>
</dbReference>
<evidence type="ECO:0000313" key="2">
    <source>
        <dbReference type="EMBL" id="KAG7390326.1"/>
    </source>
</evidence>
<dbReference type="InterPro" id="IPR001202">
    <property type="entry name" value="WW_dom"/>
</dbReference>
<dbReference type="PANTHER" id="PTHR47852:SF2">
    <property type="entry name" value="WW DOMAIN-CONTAINING PROTEIN"/>
    <property type="match status" value="1"/>
</dbReference>
<dbReference type="PROSITE" id="PS50020">
    <property type="entry name" value="WW_DOMAIN_2"/>
    <property type="match status" value="4"/>
</dbReference>
<feature type="domain" description="WW" evidence="1">
    <location>
        <begin position="459"/>
        <end position="480"/>
    </location>
</feature>
<proteinExistence type="predicted"/>
<feature type="domain" description="WW" evidence="1">
    <location>
        <begin position="255"/>
        <end position="289"/>
    </location>
</feature>
<dbReference type="PANTHER" id="PTHR47852">
    <property type="entry name" value="OS06G0298400 PROTEIN"/>
    <property type="match status" value="1"/>
</dbReference>
<protein>
    <recommendedName>
        <fullName evidence="1">WW domain-containing protein</fullName>
    </recommendedName>
</protein>
<sequence>MVLRVDAASTFIAMELLLRNSVIAVPNLITGSLGTTAMPASLLDIPTTGYHIPGLLLKTPLTKKKNGHHLEQDAAELKLFLSDMQTFLMRPFSLKQSVQAPTEDSAPPTIPVSIDFKNTYATAARVHGTVRELLGKIHDQLEQKPPLTREQALSKIQSMWEIRKARKQLKALVCEVYSSFEDPGTGQTYYYNKFTKETQWTKPAALGSEALSDFNSKKREKTKTAFASREEEELHAVSKLQAMARSHFARRHMRKLISSVYEKIWDVDTQRYYYHNTKSKEVKWEKPRWVSDEDLLTPRALYKLLHAEVVQEAQQEKAKPQKARNEPLTPETAARLVQRAYRRKKGFQNLLRLCRAVYERIYDPEQGMYYYHNTRTKETTWEKPLLLRGAESDVFTPRTRQKTLQPLMSAMNGTASRKPRQWTEEEAATRLQGLYRAKKAKEELGVRLIQRFKKAVDPSSGQVYYVNLLTQEVSWDPPALLLRSGAQIESFEE</sequence>
<dbReference type="SMART" id="SM00015">
    <property type="entry name" value="IQ"/>
    <property type="match status" value="3"/>
</dbReference>
<dbReference type="InterPro" id="IPR000048">
    <property type="entry name" value="IQ_motif_EF-hand-BS"/>
</dbReference>
<feature type="domain" description="WW" evidence="1">
    <location>
        <begin position="358"/>
        <end position="386"/>
    </location>
</feature>
<dbReference type="Proteomes" id="UP000694044">
    <property type="component" value="Unassembled WGS sequence"/>
</dbReference>
<dbReference type="PROSITE" id="PS50096">
    <property type="entry name" value="IQ"/>
    <property type="match status" value="1"/>
</dbReference>
<keyword evidence="3" id="KW-1185">Reference proteome</keyword>
<gene>
    <name evidence="2" type="ORF">PHYPSEUDO_008154</name>
</gene>
<feature type="domain" description="WW" evidence="1">
    <location>
        <begin position="185"/>
        <end position="205"/>
    </location>
</feature>
<dbReference type="OrthoDB" id="63972at2759"/>
<organism evidence="2 3">
    <name type="scientific">Phytophthora pseudosyringae</name>
    <dbReference type="NCBI Taxonomy" id="221518"/>
    <lineage>
        <taxon>Eukaryota</taxon>
        <taxon>Sar</taxon>
        <taxon>Stramenopiles</taxon>
        <taxon>Oomycota</taxon>
        <taxon>Peronosporomycetes</taxon>
        <taxon>Peronosporales</taxon>
        <taxon>Peronosporaceae</taxon>
        <taxon>Phytophthora</taxon>
    </lineage>
</organism>
<dbReference type="EMBL" id="JAGDFM010000033">
    <property type="protein sequence ID" value="KAG7390326.1"/>
    <property type="molecule type" value="Genomic_DNA"/>
</dbReference>
<accession>A0A8T1WAI1</accession>
<comment type="caution">
    <text evidence="2">The sequence shown here is derived from an EMBL/GenBank/DDBJ whole genome shotgun (WGS) entry which is preliminary data.</text>
</comment>
<dbReference type="AlphaFoldDB" id="A0A8T1WAI1"/>
<evidence type="ECO:0000313" key="3">
    <source>
        <dbReference type="Proteomes" id="UP000694044"/>
    </source>
</evidence>
<reference evidence="2" key="1">
    <citation type="submission" date="2021-02" db="EMBL/GenBank/DDBJ databases">
        <authorList>
            <person name="Palmer J.M."/>
        </authorList>
    </citation>
    <scope>NUCLEOTIDE SEQUENCE</scope>
    <source>
        <strain evidence="2">SCRP734</strain>
    </source>
</reference>
<dbReference type="SMART" id="SM00456">
    <property type="entry name" value="WW"/>
    <property type="match status" value="4"/>
</dbReference>
<evidence type="ECO:0000259" key="1">
    <source>
        <dbReference type="PROSITE" id="PS50020"/>
    </source>
</evidence>